<organism evidence="2">
    <name type="scientific">Oryza glumipatula</name>
    <dbReference type="NCBI Taxonomy" id="40148"/>
    <lineage>
        <taxon>Eukaryota</taxon>
        <taxon>Viridiplantae</taxon>
        <taxon>Streptophyta</taxon>
        <taxon>Embryophyta</taxon>
        <taxon>Tracheophyta</taxon>
        <taxon>Spermatophyta</taxon>
        <taxon>Magnoliopsida</taxon>
        <taxon>Liliopsida</taxon>
        <taxon>Poales</taxon>
        <taxon>Poaceae</taxon>
        <taxon>BOP clade</taxon>
        <taxon>Oryzoideae</taxon>
        <taxon>Oryzeae</taxon>
        <taxon>Oryzinae</taxon>
        <taxon>Oryza</taxon>
    </lineage>
</organism>
<evidence type="ECO:0000256" key="1">
    <source>
        <dbReference type="SAM" id="MobiDB-lite"/>
    </source>
</evidence>
<dbReference type="AlphaFoldDB" id="A0A0E0AFR5"/>
<evidence type="ECO:0000313" key="3">
    <source>
        <dbReference type="Proteomes" id="UP000026961"/>
    </source>
</evidence>
<evidence type="ECO:0008006" key="4">
    <source>
        <dbReference type="Google" id="ProtNLM"/>
    </source>
</evidence>
<proteinExistence type="predicted"/>
<dbReference type="Gramene" id="OGLUM07G02440.1">
    <property type="protein sequence ID" value="OGLUM07G02440.1"/>
    <property type="gene ID" value="OGLUM07G02440"/>
</dbReference>
<protein>
    <recommendedName>
        <fullName evidence="4">DUF834 domain-containing protein</fullName>
    </recommendedName>
</protein>
<dbReference type="Proteomes" id="UP000026961">
    <property type="component" value="Chromosome 7"/>
</dbReference>
<sequence length="171" mass="16783">MARGCRRWAATGGREEGEERADEWGPFHAGTHGGTPLGVVGDGSRQKRVVHGIDGGSVIGGRGSDISECGGGGISYGGGGGVDPSPAAAWRPDLSPAAAGRPDPWAATARRPDPSPATAGRTDPWPATVGRPVLSPATAGRPDPSPTITGMTAVGLGQGSDNDGGGGVDGG</sequence>
<evidence type="ECO:0000313" key="2">
    <source>
        <dbReference type="EnsemblPlants" id="OGLUM07G02440.1"/>
    </source>
</evidence>
<name>A0A0E0AFR5_9ORYZ</name>
<feature type="compositionally biased region" description="Basic and acidic residues" evidence="1">
    <location>
        <begin position="13"/>
        <end position="25"/>
    </location>
</feature>
<feature type="compositionally biased region" description="Gly residues" evidence="1">
    <location>
        <begin position="156"/>
        <end position="171"/>
    </location>
</feature>
<accession>A0A0E0AFR5</accession>
<feature type="region of interest" description="Disordered" evidence="1">
    <location>
        <begin position="1"/>
        <end position="171"/>
    </location>
</feature>
<keyword evidence="3" id="KW-1185">Reference proteome</keyword>
<feature type="compositionally biased region" description="Gly residues" evidence="1">
    <location>
        <begin position="53"/>
        <end position="82"/>
    </location>
</feature>
<reference evidence="2" key="1">
    <citation type="submission" date="2015-04" db="UniProtKB">
        <authorList>
            <consortium name="EnsemblPlants"/>
        </authorList>
    </citation>
    <scope>IDENTIFICATION</scope>
</reference>
<dbReference type="HOGENOM" id="CLU_1565308_0_0_1"/>
<dbReference type="EnsemblPlants" id="OGLUM07G02440.1">
    <property type="protein sequence ID" value="OGLUM07G02440.1"/>
    <property type="gene ID" value="OGLUM07G02440"/>
</dbReference>
<reference evidence="2" key="2">
    <citation type="submission" date="2018-05" db="EMBL/GenBank/DDBJ databases">
        <title>OgluRS3 (Oryza glumaepatula Reference Sequence Version 3).</title>
        <authorList>
            <person name="Zhang J."/>
            <person name="Kudrna D."/>
            <person name="Lee S."/>
            <person name="Talag J."/>
            <person name="Welchert J."/>
            <person name="Wing R.A."/>
        </authorList>
    </citation>
    <scope>NUCLEOTIDE SEQUENCE [LARGE SCALE GENOMIC DNA]</scope>
</reference>